<dbReference type="InterPro" id="IPR012550">
    <property type="entry name" value="DUF1706"/>
</dbReference>
<dbReference type="Proteomes" id="UP000245670">
    <property type="component" value="Unassembled WGS sequence"/>
</dbReference>
<comment type="caution">
    <text evidence="1">The sequence shown here is derived from an EMBL/GenBank/DDBJ whole genome shotgun (WGS) entry which is preliminary data.</text>
</comment>
<protein>
    <recommendedName>
        <fullName evidence="3">DfsB family protein</fullName>
    </recommendedName>
</protein>
<dbReference type="PANTHER" id="PTHR40658">
    <property type="match status" value="1"/>
</dbReference>
<dbReference type="Gene3D" id="1.20.120.450">
    <property type="entry name" value="dinb family like domain"/>
    <property type="match status" value="1"/>
</dbReference>
<evidence type="ECO:0008006" key="3">
    <source>
        <dbReference type="Google" id="ProtNLM"/>
    </source>
</evidence>
<gene>
    <name evidence="1" type="ORF">DIS07_08050</name>
</gene>
<proteinExistence type="predicted"/>
<keyword evidence="2" id="KW-1185">Reference proteome</keyword>
<evidence type="ECO:0000313" key="2">
    <source>
        <dbReference type="Proteomes" id="UP000245670"/>
    </source>
</evidence>
<dbReference type="EMBL" id="QFFG01000003">
    <property type="protein sequence ID" value="PWG05189.1"/>
    <property type="molecule type" value="Genomic_DNA"/>
</dbReference>
<evidence type="ECO:0000313" key="1">
    <source>
        <dbReference type="EMBL" id="PWG05189.1"/>
    </source>
</evidence>
<reference evidence="1 2" key="1">
    <citation type="submission" date="2018-05" db="EMBL/GenBank/DDBJ databases">
        <title>Polaribacter aquimarinus sp. nov., isolated from sediment in a sediment of sea.</title>
        <authorList>
            <person name="Lu D."/>
        </authorList>
    </citation>
    <scope>NUCLEOTIDE SEQUENCE [LARGE SCALE GENOMIC DNA]</scope>
    <source>
        <strain evidence="1 2">ZY113</strain>
    </source>
</reference>
<dbReference type="Pfam" id="PF08020">
    <property type="entry name" value="DUF1706"/>
    <property type="match status" value="1"/>
</dbReference>
<dbReference type="PIRSF" id="PIRSF031551">
    <property type="entry name" value="DUF1706"/>
    <property type="match status" value="1"/>
</dbReference>
<sequence>MPRPKTKSALIHLSNFNFDKLFTFINSFEEKEQLKEFPKGTMNRNITDVLAHLHHWHLMMLDWYKVGMTGIKPEMPAKGYTWKTTPELNLEIWKKYSDADLLKIKNNLQNSFLRVQELISKHTEEELFEKKRYKWTGTTSLASYLISATSSHYDWAYKLIKKAKKF</sequence>
<dbReference type="PANTHER" id="PTHR40658:SF4">
    <property type="entry name" value="HYPOTHETICAL CYTOSOLIC PROTEIN"/>
    <property type="match status" value="1"/>
</dbReference>
<dbReference type="InterPro" id="IPR034660">
    <property type="entry name" value="DinB/YfiT-like"/>
</dbReference>
<dbReference type="RefSeq" id="WP_109404734.1">
    <property type="nucleotide sequence ID" value="NZ_QFFG01000003.1"/>
</dbReference>
<dbReference type="SUPFAM" id="SSF109854">
    <property type="entry name" value="DinB/YfiT-like putative metalloenzymes"/>
    <property type="match status" value="1"/>
</dbReference>
<dbReference type="AlphaFoldDB" id="A0A2U2JA26"/>
<organism evidence="1 2">
    <name type="scientific">Polaribacter aquimarinus</name>
    <dbReference type="NCBI Taxonomy" id="2100726"/>
    <lineage>
        <taxon>Bacteria</taxon>
        <taxon>Pseudomonadati</taxon>
        <taxon>Bacteroidota</taxon>
        <taxon>Flavobacteriia</taxon>
        <taxon>Flavobacteriales</taxon>
        <taxon>Flavobacteriaceae</taxon>
    </lineage>
</organism>
<accession>A0A2U2JA26</accession>
<dbReference type="OrthoDB" id="9786621at2"/>
<name>A0A2U2JA26_9FLAO</name>